<keyword evidence="6" id="KW-1185">Reference proteome</keyword>
<keyword evidence="1" id="KW-0472">Membrane</keyword>
<dbReference type="RefSeq" id="WP_072877628.1">
    <property type="nucleotide sequence ID" value="NZ_FOKU01000002.1"/>
</dbReference>
<dbReference type="EMBL" id="FRAT01000002">
    <property type="protein sequence ID" value="SHK41737.1"/>
    <property type="molecule type" value="Genomic_DNA"/>
</dbReference>
<dbReference type="InterPro" id="IPR022187">
    <property type="entry name" value="Conjug_transposon_TraM"/>
</dbReference>
<dbReference type="NCBIfam" id="TIGR03779">
    <property type="entry name" value="Bac_Flav_CT_M"/>
    <property type="match status" value="1"/>
</dbReference>
<evidence type="ECO:0000313" key="5">
    <source>
        <dbReference type="Proteomes" id="UP000184031"/>
    </source>
</evidence>
<dbReference type="Pfam" id="PF12508">
    <property type="entry name" value="Transposon_TraM"/>
    <property type="match status" value="1"/>
</dbReference>
<accession>A0A1M6SB45</accession>
<dbReference type="STRING" id="1055723.SAMN05216293_1055"/>
<evidence type="ECO:0000313" key="6">
    <source>
        <dbReference type="Proteomes" id="UP000198940"/>
    </source>
</evidence>
<reference evidence="4 5" key="1">
    <citation type="submission" date="2016-11" db="EMBL/GenBank/DDBJ databases">
        <authorList>
            <person name="Varghese N."/>
            <person name="Submissions S."/>
        </authorList>
    </citation>
    <scope>NUCLEOTIDE SEQUENCE [LARGE SCALE GENOMIC DNA]</scope>
    <source>
        <strain evidence="4 5">CGMCC 1.12174</strain>
        <strain evidence="3 6">DSM 26351</strain>
    </source>
</reference>
<comment type="caution">
    <text evidence="4">The sequence shown here is derived from an EMBL/GenBank/DDBJ whole genome shotgun (WGS) entry which is preliminary data.</text>
</comment>
<feature type="domain" description="Conjugative transposon TraM C-terminal" evidence="2">
    <location>
        <begin position="254"/>
        <end position="398"/>
    </location>
</feature>
<evidence type="ECO:0000313" key="4">
    <source>
        <dbReference type="EMBL" id="SHK41737.1"/>
    </source>
</evidence>
<dbReference type="OrthoDB" id="1453786at2"/>
<keyword evidence="1" id="KW-0812">Transmembrane</keyword>
<dbReference type="Proteomes" id="UP000198940">
    <property type="component" value="Unassembled WGS sequence"/>
</dbReference>
<name>A0A1M6SB45_9FLAO</name>
<dbReference type="EMBL" id="FOKU01000002">
    <property type="protein sequence ID" value="SFB79525.1"/>
    <property type="molecule type" value="Genomic_DNA"/>
</dbReference>
<sequence length="405" mass="45204">MKISKRQKFLLIVPILLLPLALLAYWYLQKNPVQSTRGTSGINVNMPTVNQDKEDPRNKMSYYKKAESDSAKWEEMTKKDPYYDLNPKEVPHVAKSLDLRVEGSSSKLVAPDNTYTDPNEEMVHRKLEELEKILNTPDMPSEQVRPEPSIELPSTDIDRLELMMEQMTAPEAQDPELEQLNNMLETILDIQHPQRVQHRLEELSRENKGHVYAVSTGQKETPISVLDQGKAPPEAPGFFGLEPFPQEGIAQNTIPAVIHETQSLVTGSTIKLRLVRDIFIAGEHIPKGNFVFGTVKISGERLNIRIDGIRYRNSLFPVNLEAYSIDGNQGLHIPGAIARIVAKESSGQTVQGLGLASFDNSLEAQAASAGVEATKNLLSRKAKLIKVTVKAGDQVLLKDMNQKNN</sequence>
<protein>
    <submittedName>
        <fullName evidence="4">Bacteroides conjugative transposon TraM protein</fullName>
    </submittedName>
</protein>
<organism evidence="4 5">
    <name type="scientific">Flagellimonas taeanensis</name>
    <dbReference type="NCBI Taxonomy" id="1005926"/>
    <lineage>
        <taxon>Bacteria</taxon>
        <taxon>Pseudomonadati</taxon>
        <taxon>Bacteroidota</taxon>
        <taxon>Flavobacteriia</taxon>
        <taxon>Flavobacteriales</taxon>
        <taxon>Flavobacteriaceae</taxon>
        <taxon>Flagellimonas</taxon>
    </lineage>
</organism>
<dbReference type="AlphaFoldDB" id="A0A1M6SB45"/>
<feature type="transmembrane region" description="Helical" evidence="1">
    <location>
        <begin position="9"/>
        <end position="28"/>
    </location>
</feature>
<evidence type="ECO:0000259" key="2">
    <source>
        <dbReference type="Pfam" id="PF12508"/>
    </source>
</evidence>
<dbReference type="InterPro" id="IPR055407">
    <property type="entry name" value="TraM_C"/>
</dbReference>
<dbReference type="Proteomes" id="UP000184031">
    <property type="component" value="Unassembled WGS sequence"/>
</dbReference>
<evidence type="ECO:0000313" key="3">
    <source>
        <dbReference type="EMBL" id="SFB79525.1"/>
    </source>
</evidence>
<keyword evidence="1" id="KW-1133">Transmembrane helix</keyword>
<proteinExistence type="predicted"/>
<gene>
    <name evidence="3" type="ORF">SAMN04487891_102376</name>
    <name evidence="4" type="ORF">SAMN05216293_1055</name>
</gene>
<evidence type="ECO:0000256" key="1">
    <source>
        <dbReference type="SAM" id="Phobius"/>
    </source>
</evidence>